<evidence type="ECO:0000256" key="5">
    <source>
        <dbReference type="ARBA" id="ARBA00023306"/>
    </source>
</evidence>
<accession>A0A8H5LXU6</accession>
<keyword evidence="4 6" id="KW-0539">Nucleus</keyword>
<evidence type="ECO:0000256" key="6">
    <source>
        <dbReference type="RuleBase" id="RU366049"/>
    </source>
</evidence>
<dbReference type="PANTHER" id="PTHR13220">
    <property type="entry name" value="TIMELESS INTERACTING-RELATED"/>
    <property type="match status" value="1"/>
</dbReference>
<dbReference type="PANTHER" id="PTHR13220:SF11">
    <property type="entry name" value="TIMELESS-INTERACTING PROTEIN"/>
    <property type="match status" value="1"/>
</dbReference>
<evidence type="ECO:0000313" key="10">
    <source>
        <dbReference type="Proteomes" id="UP000559256"/>
    </source>
</evidence>
<keyword evidence="3 6" id="KW-0227">DNA damage</keyword>
<reference evidence="9 10" key="1">
    <citation type="journal article" date="2020" name="ISME J.">
        <title>Uncovering the hidden diversity of litter-decomposition mechanisms in mushroom-forming fungi.</title>
        <authorList>
            <person name="Floudas D."/>
            <person name="Bentzer J."/>
            <person name="Ahren D."/>
            <person name="Johansson T."/>
            <person name="Persson P."/>
            <person name="Tunlid A."/>
        </authorList>
    </citation>
    <scope>NUCLEOTIDE SEQUENCE [LARGE SCALE GENOMIC DNA]</scope>
    <source>
        <strain evidence="9 10">CBS 291.85</strain>
    </source>
</reference>
<dbReference type="GO" id="GO:0003677">
    <property type="term" value="F:DNA binding"/>
    <property type="evidence" value="ECO:0007669"/>
    <property type="project" value="TreeGrafter"/>
</dbReference>
<feature type="compositionally biased region" description="Acidic residues" evidence="7">
    <location>
        <begin position="412"/>
        <end position="425"/>
    </location>
</feature>
<feature type="region of interest" description="Disordered" evidence="7">
    <location>
        <begin position="196"/>
        <end position="256"/>
    </location>
</feature>
<protein>
    <recommendedName>
        <fullName evidence="6">Chromosome segregation in meiosis protein</fullName>
    </recommendedName>
</protein>
<dbReference type="GO" id="GO:0031298">
    <property type="term" value="C:replication fork protection complex"/>
    <property type="evidence" value="ECO:0007669"/>
    <property type="project" value="TreeGrafter"/>
</dbReference>
<comment type="function">
    <text evidence="6">Plays an important role in the control of DNA replication and the maintenance of replication fork stability.</text>
</comment>
<feature type="region of interest" description="Disordered" evidence="7">
    <location>
        <begin position="1"/>
        <end position="25"/>
    </location>
</feature>
<feature type="compositionally biased region" description="Low complexity" evidence="7">
    <location>
        <begin position="71"/>
        <end position="85"/>
    </location>
</feature>
<dbReference type="GO" id="GO:0031297">
    <property type="term" value="P:replication fork processing"/>
    <property type="evidence" value="ECO:0007669"/>
    <property type="project" value="UniProtKB-UniRule"/>
</dbReference>
<dbReference type="EMBL" id="JAACJM010000003">
    <property type="protein sequence ID" value="KAF5373552.1"/>
    <property type="molecule type" value="Genomic_DNA"/>
</dbReference>
<evidence type="ECO:0000256" key="3">
    <source>
        <dbReference type="ARBA" id="ARBA00022763"/>
    </source>
</evidence>
<feature type="region of interest" description="Disordered" evidence="7">
    <location>
        <begin position="387"/>
        <end position="425"/>
    </location>
</feature>
<feature type="region of interest" description="Disordered" evidence="7">
    <location>
        <begin position="276"/>
        <end position="307"/>
    </location>
</feature>
<feature type="compositionally biased region" description="Basic and acidic residues" evidence="7">
    <location>
        <begin position="105"/>
        <end position="120"/>
    </location>
</feature>
<feature type="region of interest" description="Disordered" evidence="7">
    <location>
        <begin position="62"/>
        <end position="120"/>
    </location>
</feature>
<comment type="similarity">
    <text evidence="2 6">Belongs to the CSM3 family.</text>
</comment>
<dbReference type="GO" id="GO:0006974">
    <property type="term" value="P:DNA damage response"/>
    <property type="evidence" value="ECO:0007669"/>
    <property type="project" value="UniProtKB-KW"/>
</dbReference>
<feature type="compositionally biased region" description="Polar residues" evidence="7">
    <location>
        <begin position="276"/>
        <end position="306"/>
    </location>
</feature>
<keyword evidence="10" id="KW-1185">Reference proteome</keyword>
<evidence type="ECO:0000256" key="7">
    <source>
        <dbReference type="SAM" id="MobiDB-lite"/>
    </source>
</evidence>
<feature type="compositionally biased region" description="Gly residues" evidence="7">
    <location>
        <begin position="89"/>
        <end position="101"/>
    </location>
</feature>
<dbReference type="GO" id="GO:0043111">
    <property type="term" value="P:replication fork arrest"/>
    <property type="evidence" value="ECO:0007669"/>
    <property type="project" value="TreeGrafter"/>
</dbReference>
<dbReference type="OrthoDB" id="437078at2759"/>
<dbReference type="InterPro" id="IPR040038">
    <property type="entry name" value="TIPIN/Csm3/Swi3"/>
</dbReference>
<dbReference type="InterPro" id="IPR012923">
    <property type="entry name" value="Csm3"/>
</dbReference>
<evidence type="ECO:0000256" key="2">
    <source>
        <dbReference type="ARBA" id="ARBA00006075"/>
    </source>
</evidence>
<feature type="compositionally biased region" description="Basic and acidic residues" evidence="7">
    <location>
        <begin position="196"/>
        <end position="207"/>
    </location>
</feature>
<organism evidence="9 10">
    <name type="scientific">Tetrapyrgos nigripes</name>
    <dbReference type="NCBI Taxonomy" id="182062"/>
    <lineage>
        <taxon>Eukaryota</taxon>
        <taxon>Fungi</taxon>
        <taxon>Dikarya</taxon>
        <taxon>Basidiomycota</taxon>
        <taxon>Agaricomycotina</taxon>
        <taxon>Agaricomycetes</taxon>
        <taxon>Agaricomycetidae</taxon>
        <taxon>Agaricales</taxon>
        <taxon>Marasmiineae</taxon>
        <taxon>Marasmiaceae</taxon>
        <taxon>Tetrapyrgos</taxon>
    </lineage>
</organism>
<dbReference type="AlphaFoldDB" id="A0A8H5LXU6"/>
<evidence type="ECO:0000256" key="4">
    <source>
        <dbReference type="ARBA" id="ARBA00023242"/>
    </source>
</evidence>
<feature type="compositionally biased region" description="Acidic residues" evidence="7">
    <location>
        <begin position="208"/>
        <end position="222"/>
    </location>
</feature>
<evidence type="ECO:0000313" key="9">
    <source>
        <dbReference type="EMBL" id="KAF5373552.1"/>
    </source>
</evidence>
<dbReference type="GO" id="GO:0000076">
    <property type="term" value="P:DNA replication checkpoint signaling"/>
    <property type="evidence" value="ECO:0007669"/>
    <property type="project" value="UniProtKB-UniRule"/>
</dbReference>
<sequence length="425" mass="46748">MSTAEPLFLPDIDDDSQNPPPQDIDIDEIFKDLEDDDLFNLPAPSRQAFDVEAVKRKADAEYKRSAAAAKLSTPRPILPSSSPPRDLGDGVGTVGGKGQSGAGKTSKDGEPKERRKPMRLDEARLIGPTGFPQLIQSTKNFRIKGKGHEATDLNRLMQIYQYWTHSMYPKSQFRDTVERVEKLCHSKRMHNKLGMWRDEANGIKPQEESEEEVIDLTEQAEQEETRTPASDAADYTSSSPIPTRPPTSPDISGRSDVDDEALDAAMRDLDEVFHATRNTQGASATTESTNVSQTITDKQKSTQASADMNVDDEELWASLGDFDGADFGDGAAVPKSAPGTGKNSDWEEMDNEDLMAAFDDAHQDAPKTGTLAAPKNMLDDEDMWDLVREAEMEETGTKSGPAPATTKRPLSVDEDPDMDDFYEDG</sequence>
<proteinExistence type="inferred from homology"/>
<comment type="subcellular location">
    <subcellularLocation>
        <location evidence="1 6">Nucleus</location>
    </subcellularLocation>
</comment>
<feature type="domain" description="Chromosome segregation in meiosis protein 3" evidence="8">
    <location>
        <begin position="120"/>
        <end position="200"/>
    </location>
</feature>
<keyword evidence="5 6" id="KW-0131">Cell cycle</keyword>
<gene>
    <name evidence="9" type="ORF">D9758_000593</name>
</gene>
<evidence type="ECO:0000259" key="8">
    <source>
        <dbReference type="Pfam" id="PF07962"/>
    </source>
</evidence>
<dbReference type="Pfam" id="PF07962">
    <property type="entry name" value="Swi3"/>
    <property type="match status" value="1"/>
</dbReference>
<comment type="caution">
    <text evidence="9">The sequence shown here is derived from an EMBL/GenBank/DDBJ whole genome shotgun (WGS) entry which is preliminary data.</text>
</comment>
<dbReference type="Proteomes" id="UP000559256">
    <property type="component" value="Unassembled WGS sequence"/>
</dbReference>
<name>A0A8H5LXU6_9AGAR</name>
<evidence type="ECO:0000256" key="1">
    <source>
        <dbReference type="ARBA" id="ARBA00004123"/>
    </source>
</evidence>